<dbReference type="RefSeq" id="WP_284450887.1">
    <property type="nucleotide sequence ID" value="NZ_BSND01000004.1"/>
</dbReference>
<comment type="subcellular location">
    <subcellularLocation>
        <location evidence="6">Cell membrane</location>
        <topology evidence="6">Multi-pass membrane protein</topology>
    </subcellularLocation>
    <subcellularLocation>
        <location evidence="1">Membrane</location>
        <topology evidence="1">Multi-pass membrane protein</topology>
    </subcellularLocation>
</comment>
<keyword evidence="6" id="KW-1003">Cell membrane</keyword>
<keyword evidence="5 6" id="KW-0472">Membrane</keyword>
<comment type="similarity">
    <text evidence="2 6">Belongs to the 4-toluene sulfonate uptake permease (TSUP) (TC 2.A.102) family.</text>
</comment>
<evidence type="ECO:0000256" key="6">
    <source>
        <dbReference type="RuleBase" id="RU363041"/>
    </source>
</evidence>
<dbReference type="Pfam" id="PF01925">
    <property type="entry name" value="TauE"/>
    <property type="match status" value="1"/>
</dbReference>
<keyword evidence="8" id="KW-1185">Reference proteome</keyword>
<evidence type="ECO:0000256" key="5">
    <source>
        <dbReference type="ARBA" id="ARBA00023136"/>
    </source>
</evidence>
<feature type="transmembrane region" description="Helical" evidence="6">
    <location>
        <begin position="106"/>
        <end position="124"/>
    </location>
</feature>
<dbReference type="PANTHER" id="PTHR43483">
    <property type="entry name" value="MEMBRANE TRANSPORTER PROTEIN HI_0806-RELATED"/>
    <property type="match status" value="1"/>
</dbReference>
<evidence type="ECO:0000256" key="2">
    <source>
        <dbReference type="ARBA" id="ARBA00009142"/>
    </source>
</evidence>
<name>A0ABQ5TTM7_9GAMM</name>
<accession>A0ABQ5TTM7</accession>
<evidence type="ECO:0000256" key="1">
    <source>
        <dbReference type="ARBA" id="ARBA00004141"/>
    </source>
</evidence>
<feature type="transmembrane region" description="Helical" evidence="6">
    <location>
        <begin position="179"/>
        <end position="198"/>
    </location>
</feature>
<dbReference type="Proteomes" id="UP001161423">
    <property type="component" value="Unassembled WGS sequence"/>
</dbReference>
<organism evidence="7 8">
    <name type="scientific">Methylophaga thalassica</name>
    <dbReference type="NCBI Taxonomy" id="40223"/>
    <lineage>
        <taxon>Bacteria</taxon>
        <taxon>Pseudomonadati</taxon>
        <taxon>Pseudomonadota</taxon>
        <taxon>Gammaproteobacteria</taxon>
        <taxon>Thiotrichales</taxon>
        <taxon>Piscirickettsiaceae</taxon>
        <taxon>Methylophaga</taxon>
    </lineage>
</organism>
<feature type="transmembrane region" description="Helical" evidence="6">
    <location>
        <begin position="144"/>
        <end position="167"/>
    </location>
</feature>
<reference evidence="7" key="2">
    <citation type="submission" date="2023-01" db="EMBL/GenBank/DDBJ databases">
        <title>Draft genome sequence of Methylophaga thalassica strain NBRC 102424.</title>
        <authorList>
            <person name="Sun Q."/>
            <person name="Mori K."/>
        </authorList>
    </citation>
    <scope>NUCLEOTIDE SEQUENCE</scope>
    <source>
        <strain evidence="7">NBRC 102424</strain>
    </source>
</reference>
<feature type="transmembrane region" description="Helical" evidence="6">
    <location>
        <begin position="6"/>
        <end position="39"/>
    </location>
</feature>
<feature type="transmembrane region" description="Helical" evidence="6">
    <location>
        <begin position="46"/>
        <end position="68"/>
    </location>
</feature>
<protein>
    <recommendedName>
        <fullName evidence="6">Probable membrane transporter protein</fullName>
    </recommendedName>
</protein>
<evidence type="ECO:0000256" key="4">
    <source>
        <dbReference type="ARBA" id="ARBA00022989"/>
    </source>
</evidence>
<gene>
    <name evidence="7" type="ORF">GCM10007891_13750</name>
</gene>
<reference evidence="7" key="1">
    <citation type="journal article" date="2014" name="Int. J. Syst. Evol. Microbiol.">
        <title>Complete genome of a new Firmicutes species belonging to the dominant human colonic microbiota ('Ruminococcus bicirculans') reveals two chromosomes and a selective capacity to utilize plant glucans.</title>
        <authorList>
            <consortium name="NISC Comparative Sequencing Program"/>
            <person name="Wegmann U."/>
            <person name="Louis P."/>
            <person name="Goesmann A."/>
            <person name="Henrissat B."/>
            <person name="Duncan S.H."/>
            <person name="Flint H.J."/>
        </authorList>
    </citation>
    <scope>NUCLEOTIDE SEQUENCE</scope>
    <source>
        <strain evidence="7">NBRC 102424</strain>
    </source>
</reference>
<dbReference type="InterPro" id="IPR002781">
    <property type="entry name" value="TM_pro_TauE-like"/>
</dbReference>
<keyword evidence="3 6" id="KW-0812">Transmembrane</keyword>
<evidence type="ECO:0000313" key="8">
    <source>
        <dbReference type="Proteomes" id="UP001161423"/>
    </source>
</evidence>
<proteinExistence type="inferred from homology"/>
<keyword evidence="4 6" id="KW-1133">Transmembrane helix</keyword>
<evidence type="ECO:0000256" key="3">
    <source>
        <dbReference type="ARBA" id="ARBA00022692"/>
    </source>
</evidence>
<feature type="transmembrane region" description="Helical" evidence="6">
    <location>
        <begin position="218"/>
        <end position="237"/>
    </location>
</feature>
<dbReference type="EMBL" id="BSND01000004">
    <property type="protein sequence ID" value="GLP99521.1"/>
    <property type="molecule type" value="Genomic_DNA"/>
</dbReference>
<comment type="caution">
    <text evidence="7">The sequence shown here is derived from an EMBL/GenBank/DDBJ whole genome shotgun (WGS) entry which is preliminary data.</text>
</comment>
<feature type="transmembrane region" description="Helical" evidence="6">
    <location>
        <begin position="244"/>
        <end position="262"/>
    </location>
</feature>
<dbReference type="PANTHER" id="PTHR43483:SF3">
    <property type="entry name" value="MEMBRANE TRANSPORTER PROTEIN HI_0806-RELATED"/>
    <property type="match status" value="1"/>
</dbReference>
<sequence>MAEWIGYLIAGLVSGLLAGLFGIGGGLIIVPILMLVFGWQGMSSDIAIHVAIATSLMTISVTSISSMLAHHKYETTQWHLVKKLAPSLVLGSFAGAYIASSMPSHILKIWFGVFALLVAVKMWLPPPKSVSTKFLAAPSIFSAGLITGIVSAMVGIGGGSLVVPYLVMSGLSMQRAVGTAAACGLPIALSGAAGYILIGSQLEHVDGQWQSGFVHWQAFLGIIATSVWVAPIGAKLAKTLPSHILSRLFSLFLFALAAFFLVR</sequence>
<evidence type="ECO:0000313" key="7">
    <source>
        <dbReference type="EMBL" id="GLP99521.1"/>
    </source>
</evidence>